<feature type="transmembrane region" description="Helical" evidence="1">
    <location>
        <begin position="140"/>
        <end position="165"/>
    </location>
</feature>
<evidence type="ECO:0000256" key="1">
    <source>
        <dbReference type="SAM" id="Phobius"/>
    </source>
</evidence>
<feature type="transmembrane region" description="Helical" evidence="1">
    <location>
        <begin position="37"/>
        <end position="55"/>
    </location>
</feature>
<keyword evidence="1" id="KW-0472">Membrane</keyword>
<dbReference type="EMBL" id="UOET01000305">
    <property type="protein sequence ID" value="VAW28992.1"/>
    <property type="molecule type" value="Genomic_DNA"/>
</dbReference>
<protein>
    <recommendedName>
        <fullName evidence="3">DUF4199 domain-containing protein</fullName>
    </recommendedName>
</protein>
<organism evidence="2">
    <name type="scientific">hydrothermal vent metagenome</name>
    <dbReference type="NCBI Taxonomy" id="652676"/>
    <lineage>
        <taxon>unclassified sequences</taxon>
        <taxon>metagenomes</taxon>
        <taxon>ecological metagenomes</taxon>
    </lineage>
</organism>
<keyword evidence="1" id="KW-0812">Transmembrane</keyword>
<dbReference type="InterPro" id="IPR025250">
    <property type="entry name" value="DUF4199"/>
</dbReference>
<sequence>MEQKSTFFPALQFGLLTGLAMVVYTLVLYLAGVDVHSYWNLLSYAFFIGGLLWGITSIREKQLEGVMSYGKAFGTGFWITLFVAIVLGIFAYFYLKDINPGALADATAKAEDKILASNPDISDADLQKALGMVKVFTNPIMSAVTQLISNLIAGTIFSLIIAIFAKREDRTLA</sequence>
<name>A0A3B0URK4_9ZZZZ</name>
<feature type="transmembrane region" description="Helical" evidence="1">
    <location>
        <begin position="76"/>
        <end position="95"/>
    </location>
</feature>
<feature type="transmembrane region" description="Helical" evidence="1">
    <location>
        <begin position="7"/>
        <end position="31"/>
    </location>
</feature>
<evidence type="ECO:0008006" key="3">
    <source>
        <dbReference type="Google" id="ProtNLM"/>
    </source>
</evidence>
<reference evidence="2" key="1">
    <citation type="submission" date="2018-06" db="EMBL/GenBank/DDBJ databases">
        <authorList>
            <person name="Zhirakovskaya E."/>
        </authorList>
    </citation>
    <scope>NUCLEOTIDE SEQUENCE</scope>
</reference>
<evidence type="ECO:0000313" key="2">
    <source>
        <dbReference type="EMBL" id="VAW28992.1"/>
    </source>
</evidence>
<proteinExistence type="predicted"/>
<dbReference type="AlphaFoldDB" id="A0A3B0URK4"/>
<gene>
    <name evidence="2" type="ORF">MNBD_BACTEROID07-1326</name>
</gene>
<dbReference type="Pfam" id="PF13858">
    <property type="entry name" value="DUF4199"/>
    <property type="match status" value="1"/>
</dbReference>
<accession>A0A3B0URK4</accession>
<keyword evidence="1" id="KW-1133">Transmembrane helix</keyword>